<dbReference type="eggNOG" id="ENOG502S1TV">
    <property type="taxonomic scope" value="Eukaryota"/>
</dbReference>
<gene>
    <name evidence="3" type="ORF">ZYGR_0I01370</name>
</gene>
<dbReference type="Pfam" id="PF17056">
    <property type="entry name" value="KRE1"/>
    <property type="match status" value="1"/>
</dbReference>
<feature type="region of interest" description="Disordered" evidence="1">
    <location>
        <begin position="52"/>
        <end position="72"/>
    </location>
</feature>
<dbReference type="EMBL" id="BDGX01000009">
    <property type="protein sequence ID" value="GAV47841.1"/>
    <property type="molecule type" value="Genomic_DNA"/>
</dbReference>
<evidence type="ECO:0000313" key="4">
    <source>
        <dbReference type="Proteomes" id="UP000187013"/>
    </source>
</evidence>
<reference evidence="3 4" key="1">
    <citation type="submission" date="2016-08" db="EMBL/GenBank/DDBJ databases">
        <title>Draft genome sequence of allopolyploid Zygosaccharomyces rouxii.</title>
        <authorList>
            <person name="Watanabe J."/>
            <person name="Uehara K."/>
            <person name="Mogi Y."/>
            <person name="Tsukioka Y."/>
        </authorList>
    </citation>
    <scope>NUCLEOTIDE SEQUENCE [LARGE SCALE GENOMIC DNA]</scope>
    <source>
        <strain evidence="3 4">NBRC 110957</strain>
    </source>
</reference>
<feature type="compositionally biased region" description="Low complexity" evidence="1">
    <location>
        <begin position="56"/>
        <end position="72"/>
    </location>
</feature>
<name>A0A1Q2ZWK8_ZYGRO</name>
<comment type="caution">
    <text evidence="3">The sequence shown here is derived from an EMBL/GenBank/DDBJ whole genome shotgun (WGS) entry which is preliminary data.</text>
</comment>
<feature type="chain" id="PRO_5010340942" description="Protein KRE1" evidence="2">
    <location>
        <begin position="24"/>
        <end position="323"/>
    </location>
</feature>
<accession>A0A1Q2ZWK8</accession>
<dbReference type="OMA" id="RAPTSMW"/>
<dbReference type="Proteomes" id="UP000187013">
    <property type="component" value="Unassembled WGS sequence"/>
</dbReference>
<feature type="compositionally biased region" description="Low complexity" evidence="1">
    <location>
        <begin position="86"/>
        <end position="183"/>
    </location>
</feature>
<sequence length="323" mass="32501">MQFKKSSVAWLLLLNFAAEITSSASVTSHAVTTNIGGLPVTQTLILDHPEKRAEPAAAGAQQGAAAQQGVTDTATTAPGAIATATTGATASGSGATTTPAGATTSAGATTPATGTTTSGSALTTTPAAATTPATGTTTSGSALTTTPATATTPATTTPAAATTPATTTPATASSTSSSDTPAAKVTHQTTRPDPSTNMFTPPPSTPVTDLSMDTLATMTQMKDGKTNVYTTTKEHTSNMWVTIPYKGSSTVVQTTFAQRFASMYDKVASPKQGSVGLGSISGTIGVVKSQMKYTLSSSNGVAPQVFSDRSMFFPLVAFFMWFL</sequence>
<evidence type="ECO:0000256" key="2">
    <source>
        <dbReference type="SAM" id="SignalP"/>
    </source>
</evidence>
<organism evidence="3 4">
    <name type="scientific">Zygosaccharomyces rouxii</name>
    <dbReference type="NCBI Taxonomy" id="4956"/>
    <lineage>
        <taxon>Eukaryota</taxon>
        <taxon>Fungi</taxon>
        <taxon>Dikarya</taxon>
        <taxon>Ascomycota</taxon>
        <taxon>Saccharomycotina</taxon>
        <taxon>Saccharomycetes</taxon>
        <taxon>Saccharomycetales</taxon>
        <taxon>Saccharomycetaceae</taxon>
        <taxon>Zygosaccharomyces</taxon>
    </lineage>
</organism>
<keyword evidence="2" id="KW-0732">Signal</keyword>
<evidence type="ECO:0000256" key="1">
    <source>
        <dbReference type="SAM" id="MobiDB-lite"/>
    </source>
</evidence>
<evidence type="ECO:0008006" key="5">
    <source>
        <dbReference type="Google" id="ProtNLM"/>
    </source>
</evidence>
<dbReference type="OrthoDB" id="5406216at2759"/>
<dbReference type="InterPro" id="IPR031452">
    <property type="entry name" value="Kre1"/>
</dbReference>
<dbReference type="AlphaFoldDB" id="A0A1Q2ZWK8"/>
<protein>
    <recommendedName>
        <fullName evidence="5">Protein KRE1</fullName>
    </recommendedName>
</protein>
<evidence type="ECO:0000313" key="3">
    <source>
        <dbReference type="EMBL" id="GAV47841.1"/>
    </source>
</evidence>
<feature type="region of interest" description="Disordered" evidence="1">
    <location>
        <begin position="86"/>
        <end position="209"/>
    </location>
</feature>
<proteinExistence type="predicted"/>
<feature type="signal peptide" evidence="2">
    <location>
        <begin position="1"/>
        <end position="23"/>
    </location>
</feature>
<dbReference type="GO" id="GO:0031505">
    <property type="term" value="P:fungal-type cell wall organization"/>
    <property type="evidence" value="ECO:0007669"/>
    <property type="project" value="InterPro"/>
</dbReference>
<feature type="compositionally biased region" description="Polar residues" evidence="1">
    <location>
        <begin position="186"/>
        <end position="199"/>
    </location>
</feature>